<organism evidence="1 2">
    <name type="scientific">Achlya hypogyna</name>
    <name type="common">Oomycete</name>
    <name type="synonym">Protoachlya hypogyna</name>
    <dbReference type="NCBI Taxonomy" id="1202772"/>
    <lineage>
        <taxon>Eukaryota</taxon>
        <taxon>Sar</taxon>
        <taxon>Stramenopiles</taxon>
        <taxon>Oomycota</taxon>
        <taxon>Saprolegniomycetes</taxon>
        <taxon>Saprolegniales</taxon>
        <taxon>Achlyaceae</taxon>
        <taxon>Achlya</taxon>
    </lineage>
</organism>
<name>A0A1V9ZN88_ACHHY</name>
<gene>
    <name evidence="1" type="ORF">ACHHYP_06147</name>
</gene>
<dbReference type="Proteomes" id="UP000243579">
    <property type="component" value="Unassembled WGS sequence"/>
</dbReference>
<protein>
    <submittedName>
        <fullName evidence="1">Uncharacterized protein</fullName>
    </submittedName>
</protein>
<sequence length="418" mass="47864">MAEVDRGIPVASGVVGPGAYSVKHVDAHVPSVRMHPTPEVPPERDTRSCLGGRGFHWSHTPRFPRSFSPRKRNANACDRVAAVHSPQSREHRARQHRLWSMTIVAIEAHRRLFRVACVYRTCLRLTTIYASQRAAKQRAFVRWHRSTVEHMRYVLQHIVRRLVWPHLLQARGALRLRAASVLRGYLAWTAAGPVFVKAVQRYLGFVRRIQSWWRTLYGTFRTQMDVLALQWHAHEEALRRTYLADRKQIFFAPLAILWHLRPVEVVRYHAHFPYNTQWGPLTFTLTPDGKLRGRDADDRLTVSCTPTAVELYPTAGAAPLVVVYPVGDMSRCLVLSSGDTSELLVWLNKLLLSIELRLALAMEIDPSSLQCQLRLKALRDKRQLRTCEVEGSLNHWIFPAVHQSTFNKLCFVCTGDGD</sequence>
<dbReference type="AlphaFoldDB" id="A0A1V9ZN88"/>
<keyword evidence="2" id="KW-1185">Reference proteome</keyword>
<proteinExistence type="predicted"/>
<evidence type="ECO:0000313" key="2">
    <source>
        <dbReference type="Proteomes" id="UP000243579"/>
    </source>
</evidence>
<evidence type="ECO:0000313" key="1">
    <source>
        <dbReference type="EMBL" id="OQR99449.1"/>
    </source>
</evidence>
<comment type="caution">
    <text evidence="1">The sequence shown here is derived from an EMBL/GenBank/DDBJ whole genome shotgun (WGS) entry which is preliminary data.</text>
</comment>
<accession>A0A1V9ZN88</accession>
<reference evidence="1 2" key="1">
    <citation type="journal article" date="2014" name="Genome Biol. Evol.">
        <title>The secreted proteins of Achlya hypogyna and Thraustotheca clavata identify the ancestral oomycete secretome and reveal gene acquisitions by horizontal gene transfer.</title>
        <authorList>
            <person name="Misner I."/>
            <person name="Blouin N."/>
            <person name="Leonard G."/>
            <person name="Richards T.A."/>
            <person name="Lane C.E."/>
        </authorList>
    </citation>
    <scope>NUCLEOTIDE SEQUENCE [LARGE SCALE GENOMIC DNA]</scope>
    <source>
        <strain evidence="1 2">ATCC 48635</strain>
    </source>
</reference>
<dbReference type="EMBL" id="JNBR01000062">
    <property type="protein sequence ID" value="OQR99449.1"/>
    <property type="molecule type" value="Genomic_DNA"/>
</dbReference>
<dbReference type="OrthoDB" id="68534at2759"/>